<keyword evidence="1" id="KW-0472">Membrane</keyword>
<sequence>MLLAADWKARRRLVRKSTSITSDPYELIYPFCSPADFIDLIMSQSLFLLVPIAVIMLTVGIYRIKLKNRKTSPMR</sequence>
<keyword evidence="1" id="KW-1133">Transmembrane helix</keyword>
<organism evidence="2 3">
    <name type="scientific">Priestia megaterium</name>
    <name type="common">Bacillus megaterium</name>
    <dbReference type="NCBI Taxonomy" id="1404"/>
    <lineage>
        <taxon>Bacteria</taxon>
        <taxon>Bacillati</taxon>
        <taxon>Bacillota</taxon>
        <taxon>Bacilli</taxon>
        <taxon>Bacillales</taxon>
        <taxon>Bacillaceae</taxon>
        <taxon>Priestia</taxon>
    </lineage>
</organism>
<evidence type="ECO:0000256" key="1">
    <source>
        <dbReference type="SAM" id="Phobius"/>
    </source>
</evidence>
<feature type="transmembrane region" description="Helical" evidence="1">
    <location>
        <begin position="46"/>
        <end position="64"/>
    </location>
</feature>
<dbReference type="EMBL" id="PQWM01000029">
    <property type="protein sequence ID" value="RDZ11010.1"/>
    <property type="molecule type" value="Genomic_DNA"/>
</dbReference>
<reference evidence="2 3" key="1">
    <citation type="journal article" date="2018" name="Appl. Environ. Microbiol.">
        <title>Antimicrobial susceptibility testing and tentative epidemiological cut-off values of five Bacillus species relevant for use as animal feed additives or for plant protection.</title>
        <authorList>
            <person name="Agerso Y."/>
            <person name="Stuer-Lauridsen B."/>
            <person name="Bjerre K."/>
            <person name="Jensen M.G."/>
            <person name="Johansen E."/>
            <person name="Bennedsen M."/>
            <person name="Brockmann E."/>
            <person name="Nielsen B."/>
        </authorList>
    </citation>
    <scope>NUCLEOTIDE SEQUENCE [LARGE SCALE GENOMIC DNA]</scope>
    <source>
        <strain evidence="2 3">CHCC20162</strain>
    </source>
</reference>
<keyword evidence="1" id="KW-0812">Transmembrane</keyword>
<proteinExistence type="predicted"/>
<gene>
    <name evidence="2" type="ORF">C3744_21785</name>
</gene>
<comment type="caution">
    <text evidence="2">The sequence shown here is derived from an EMBL/GenBank/DDBJ whole genome shotgun (WGS) entry which is preliminary data.</text>
</comment>
<protein>
    <submittedName>
        <fullName evidence="2">Uncharacterized protein</fullName>
    </submittedName>
</protein>
<evidence type="ECO:0000313" key="3">
    <source>
        <dbReference type="Proteomes" id="UP000256519"/>
    </source>
</evidence>
<name>A0A3D8WXK9_PRIMG</name>
<evidence type="ECO:0000313" key="2">
    <source>
        <dbReference type="EMBL" id="RDZ11010.1"/>
    </source>
</evidence>
<accession>A0A3D8WXK9</accession>
<dbReference type="Proteomes" id="UP000256519">
    <property type="component" value="Unassembled WGS sequence"/>
</dbReference>
<dbReference type="AlphaFoldDB" id="A0A3D8WXK9"/>